<evidence type="ECO:0000256" key="10">
    <source>
        <dbReference type="ARBA" id="ARBA00023157"/>
    </source>
</evidence>
<protein>
    <recommendedName>
        <fullName evidence="14">Cytochrome oxidase assembly protein</fullName>
    </recommendedName>
</protein>
<feature type="transmembrane region" description="Helical" evidence="12">
    <location>
        <begin position="279"/>
        <end position="298"/>
    </location>
</feature>
<dbReference type="EMBL" id="JNSL01000127">
    <property type="protein sequence ID" value="KGA15035.1"/>
    <property type="molecule type" value="Genomic_DNA"/>
</dbReference>
<evidence type="ECO:0000256" key="11">
    <source>
        <dbReference type="ARBA" id="ARBA00023444"/>
    </source>
</evidence>
<organism evidence="13">
    <name type="scientific">freshwater metagenome</name>
    <dbReference type="NCBI Taxonomy" id="449393"/>
    <lineage>
        <taxon>unclassified sequences</taxon>
        <taxon>metagenomes</taxon>
        <taxon>ecological metagenomes</taxon>
    </lineage>
</organism>
<accession>A0A094PTG2</accession>
<reference evidence="13" key="1">
    <citation type="submission" date="2014-06" db="EMBL/GenBank/DDBJ databases">
        <title>Key roles for freshwater Actinobacteria revealed by deep metagenomic sequencing.</title>
        <authorList>
            <person name="Ghai R."/>
            <person name="Mizuno C.M."/>
            <person name="Picazo A."/>
            <person name="Camacho A."/>
            <person name="Rodriguez-Valera F."/>
        </authorList>
    </citation>
    <scope>NUCLEOTIDE SEQUENCE</scope>
</reference>
<feature type="transmembrane region" description="Helical" evidence="12">
    <location>
        <begin position="178"/>
        <end position="200"/>
    </location>
</feature>
<dbReference type="InterPro" id="IPR003780">
    <property type="entry name" value="COX15/CtaA_fam"/>
</dbReference>
<dbReference type="InterPro" id="IPR050450">
    <property type="entry name" value="COX15/CtaA_HemeA_synthase"/>
</dbReference>
<gene>
    <name evidence="13" type="ORF">GM51_15770</name>
</gene>
<evidence type="ECO:0000256" key="5">
    <source>
        <dbReference type="ARBA" id="ARBA00022989"/>
    </source>
</evidence>
<evidence type="ECO:0000256" key="9">
    <source>
        <dbReference type="ARBA" id="ARBA00023136"/>
    </source>
</evidence>
<dbReference type="PANTHER" id="PTHR35457">
    <property type="entry name" value="HEME A SYNTHASE"/>
    <property type="match status" value="1"/>
</dbReference>
<feature type="transmembrane region" description="Helical" evidence="12">
    <location>
        <begin position="220"/>
        <end position="242"/>
    </location>
</feature>
<evidence type="ECO:0000256" key="2">
    <source>
        <dbReference type="ARBA" id="ARBA00022475"/>
    </source>
</evidence>
<evidence type="ECO:0000256" key="4">
    <source>
        <dbReference type="ARBA" id="ARBA00022723"/>
    </source>
</evidence>
<feature type="transmembrane region" description="Helical" evidence="12">
    <location>
        <begin position="109"/>
        <end position="133"/>
    </location>
</feature>
<dbReference type="GO" id="GO:0016020">
    <property type="term" value="C:membrane"/>
    <property type="evidence" value="ECO:0007669"/>
    <property type="project" value="UniProtKB-SubCell"/>
</dbReference>
<keyword evidence="9 12" id="KW-0472">Membrane</keyword>
<proteinExistence type="predicted"/>
<feature type="transmembrane region" description="Helical" evidence="12">
    <location>
        <begin position="79"/>
        <end position="97"/>
    </location>
</feature>
<comment type="pathway">
    <text evidence="11">Porphyrin-containing compound metabolism.</text>
</comment>
<keyword evidence="10" id="KW-1015">Disulfide bond</keyword>
<dbReference type="GO" id="GO:0006784">
    <property type="term" value="P:heme A biosynthetic process"/>
    <property type="evidence" value="ECO:0007669"/>
    <property type="project" value="InterPro"/>
</dbReference>
<evidence type="ECO:0000256" key="12">
    <source>
        <dbReference type="SAM" id="Phobius"/>
    </source>
</evidence>
<dbReference type="Pfam" id="PF02628">
    <property type="entry name" value="COX15-CtaA"/>
    <property type="match status" value="1"/>
</dbReference>
<feature type="transmembrane region" description="Helical" evidence="12">
    <location>
        <begin position="139"/>
        <end position="157"/>
    </location>
</feature>
<keyword evidence="4" id="KW-0479">Metal-binding</keyword>
<keyword evidence="6" id="KW-0560">Oxidoreductase</keyword>
<keyword evidence="7" id="KW-0408">Iron</keyword>
<evidence type="ECO:0000256" key="6">
    <source>
        <dbReference type="ARBA" id="ARBA00023002"/>
    </source>
</evidence>
<dbReference type="GO" id="GO:0016491">
    <property type="term" value="F:oxidoreductase activity"/>
    <property type="evidence" value="ECO:0007669"/>
    <property type="project" value="UniProtKB-KW"/>
</dbReference>
<keyword evidence="8" id="KW-0350">Heme biosynthesis</keyword>
<evidence type="ECO:0008006" key="14">
    <source>
        <dbReference type="Google" id="ProtNLM"/>
    </source>
</evidence>
<keyword evidence="5 12" id="KW-1133">Transmembrane helix</keyword>
<evidence type="ECO:0000256" key="3">
    <source>
        <dbReference type="ARBA" id="ARBA00022692"/>
    </source>
</evidence>
<dbReference type="GO" id="GO:0046872">
    <property type="term" value="F:metal ion binding"/>
    <property type="evidence" value="ECO:0007669"/>
    <property type="project" value="UniProtKB-KW"/>
</dbReference>
<comment type="caution">
    <text evidence="13">The sequence shown here is derived from an EMBL/GenBank/DDBJ whole genome shotgun (WGS) entry which is preliminary data.</text>
</comment>
<dbReference type="PANTHER" id="PTHR35457:SF1">
    <property type="entry name" value="HEME A SYNTHASE"/>
    <property type="match status" value="1"/>
</dbReference>
<dbReference type="AlphaFoldDB" id="A0A094PTG2"/>
<evidence type="ECO:0000256" key="1">
    <source>
        <dbReference type="ARBA" id="ARBA00004141"/>
    </source>
</evidence>
<comment type="subcellular location">
    <subcellularLocation>
        <location evidence="1">Membrane</location>
        <topology evidence="1">Multi-pass membrane protein</topology>
    </subcellularLocation>
</comment>
<evidence type="ECO:0000256" key="8">
    <source>
        <dbReference type="ARBA" id="ARBA00023133"/>
    </source>
</evidence>
<feature type="transmembrane region" description="Helical" evidence="12">
    <location>
        <begin position="29"/>
        <end position="49"/>
    </location>
</feature>
<feature type="transmembrane region" description="Helical" evidence="12">
    <location>
        <begin position="254"/>
        <end position="273"/>
    </location>
</feature>
<keyword evidence="2" id="KW-1003">Cell membrane</keyword>
<keyword evidence="3 12" id="KW-0812">Transmembrane</keyword>
<evidence type="ECO:0000256" key="7">
    <source>
        <dbReference type="ARBA" id="ARBA00023004"/>
    </source>
</evidence>
<sequence>MARWGVCVRSRTIGTVRLPRLSPRAYRRITLVALLAQVFITISGAAVRLTGSGLGCSDWPTCEENQIVAPLEYHAMIEFVNRTVTGFVSVAVILAVLGSLLRTPRRRDLTWLSLGLVAGVIGQIILGGLTVLFELHPPFVIAHFLVSMVLIWNAFVLHERSKYAQAPALPVVPRNVRVLSRIIVIVAAFTLFTGTIVTGTGPHGGDETVPRLSFDIGSVARLHSVTVWIFLALTIAALFALHRSGAPVNVDRRAKYLVAAILVQGTIGYVQYFNGVPPALVLLHVLGSVIVWISALAFDLSLVARPVESDSTESLSTTS</sequence>
<name>A0A094PTG2_9ZZZZ</name>
<evidence type="ECO:0000313" key="13">
    <source>
        <dbReference type="EMBL" id="KGA15035.1"/>
    </source>
</evidence>